<comment type="caution">
    <text evidence="1">The sequence shown here is derived from an EMBL/GenBank/DDBJ whole genome shotgun (WGS) entry which is preliminary data.</text>
</comment>
<evidence type="ECO:0000313" key="2">
    <source>
        <dbReference type="Proteomes" id="UP001364695"/>
    </source>
</evidence>
<gene>
    <name evidence="1" type="ORF">RV045_05670</name>
</gene>
<organism evidence="1 2">
    <name type="scientific">Amphibiibacter pelophylacis</name>
    <dbReference type="NCBI Taxonomy" id="1799477"/>
    <lineage>
        <taxon>Bacteria</taxon>
        <taxon>Pseudomonadati</taxon>
        <taxon>Pseudomonadota</taxon>
        <taxon>Betaproteobacteria</taxon>
        <taxon>Burkholderiales</taxon>
        <taxon>Sphaerotilaceae</taxon>
        <taxon>Amphibiibacter</taxon>
    </lineage>
</organism>
<reference evidence="1" key="1">
    <citation type="submission" date="2023-10" db="EMBL/GenBank/DDBJ databases">
        <title>Amphibacter perezi, gen. nov., sp. nov. a novel taxa of the family Comamonadaceae, class Betaproteobacteria isolated from the skin microbiota of Pelophylax perezi from different populations.</title>
        <authorList>
            <person name="Costa S."/>
            <person name="Proenca D.N."/>
            <person name="Lopes I."/>
            <person name="Morais P.V."/>
        </authorList>
    </citation>
    <scope>NUCLEOTIDE SEQUENCE</scope>
    <source>
        <strain evidence="1">SL12-8</strain>
    </source>
</reference>
<evidence type="ECO:0000313" key="1">
    <source>
        <dbReference type="EMBL" id="MEJ7137922.1"/>
    </source>
</evidence>
<keyword evidence="2" id="KW-1185">Reference proteome</keyword>
<accession>A0ACC6P1E4</accession>
<protein>
    <submittedName>
        <fullName evidence="1">LysR family transcriptional regulator</fullName>
    </submittedName>
</protein>
<sequence length="344" mass="36539">MAKKQSSGAGTAASAPSASTAPGLAQLDWDHLRIFLAVARHASALEAAGPLGLDHSTVSRRLRRLEAQLGSALLTRSPRGHALTAAGQRLLESAERVEAALLLAQADLGGDASALTGQVRLGSTEGLGAYFLAPRLADFCERHPGLRVDLLALPRTVNLSQREADLAVCLEPPSSTRWVRQPLCHYRLRAYATAGYLASHPPLRSPADLAAHRFIGYVDELVFSAELRYLDGLAPGAAVPLRCTGVVAQLHAARQGQGIAVLPCFMASSYADLIPVLPEAVHVVRQFWLVASPERLALARVRTLWDDVQDAAHSSSAFLMGDAPLPGWMAAGPAKPQTESATRL</sequence>
<dbReference type="EMBL" id="JAWDIE010000007">
    <property type="protein sequence ID" value="MEJ7137922.1"/>
    <property type="molecule type" value="Genomic_DNA"/>
</dbReference>
<proteinExistence type="predicted"/>
<dbReference type="Proteomes" id="UP001364695">
    <property type="component" value="Unassembled WGS sequence"/>
</dbReference>
<name>A0ACC6P1E4_9BURK</name>